<proteinExistence type="predicted"/>
<feature type="region of interest" description="Disordered" evidence="1">
    <location>
        <begin position="1"/>
        <end position="52"/>
    </location>
</feature>
<dbReference type="EMBL" id="JAIWYP010000008">
    <property type="protein sequence ID" value="KAH3790156.1"/>
    <property type="molecule type" value="Genomic_DNA"/>
</dbReference>
<organism evidence="2 3">
    <name type="scientific">Dreissena polymorpha</name>
    <name type="common">Zebra mussel</name>
    <name type="synonym">Mytilus polymorpha</name>
    <dbReference type="NCBI Taxonomy" id="45954"/>
    <lineage>
        <taxon>Eukaryota</taxon>
        <taxon>Metazoa</taxon>
        <taxon>Spiralia</taxon>
        <taxon>Lophotrochozoa</taxon>
        <taxon>Mollusca</taxon>
        <taxon>Bivalvia</taxon>
        <taxon>Autobranchia</taxon>
        <taxon>Heteroconchia</taxon>
        <taxon>Euheterodonta</taxon>
        <taxon>Imparidentia</taxon>
        <taxon>Neoheterodontei</taxon>
        <taxon>Myida</taxon>
        <taxon>Dreissenoidea</taxon>
        <taxon>Dreissenidae</taxon>
        <taxon>Dreissena</taxon>
    </lineage>
</organism>
<gene>
    <name evidence="2" type="ORF">DPMN_168351</name>
</gene>
<accession>A0A9D4F2H5</accession>
<comment type="caution">
    <text evidence="2">The sequence shown here is derived from an EMBL/GenBank/DDBJ whole genome shotgun (WGS) entry which is preliminary data.</text>
</comment>
<name>A0A9D4F2H5_DREPO</name>
<evidence type="ECO:0000313" key="2">
    <source>
        <dbReference type="EMBL" id="KAH3790156.1"/>
    </source>
</evidence>
<evidence type="ECO:0000313" key="3">
    <source>
        <dbReference type="Proteomes" id="UP000828390"/>
    </source>
</evidence>
<sequence length="52" mass="5893">MSEPSEPYQREQQAPSTLDRTGSDTGVEEGKVARPQRKRKKPLWMTTGEFVA</sequence>
<dbReference type="AlphaFoldDB" id="A0A9D4F2H5"/>
<feature type="compositionally biased region" description="Polar residues" evidence="1">
    <location>
        <begin position="10"/>
        <end position="24"/>
    </location>
</feature>
<protein>
    <submittedName>
        <fullName evidence="2">Uncharacterized protein</fullName>
    </submittedName>
</protein>
<keyword evidence="3" id="KW-1185">Reference proteome</keyword>
<dbReference type="Proteomes" id="UP000828390">
    <property type="component" value="Unassembled WGS sequence"/>
</dbReference>
<evidence type="ECO:0000256" key="1">
    <source>
        <dbReference type="SAM" id="MobiDB-lite"/>
    </source>
</evidence>
<reference evidence="2" key="1">
    <citation type="journal article" date="2019" name="bioRxiv">
        <title>The Genome of the Zebra Mussel, Dreissena polymorpha: A Resource for Invasive Species Research.</title>
        <authorList>
            <person name="McCartney M.A."/>
            <person name="Auch B."/>
            <person name="Kono T."/>
            <person name="Mallez S."/>
            <person name="Zhang Y."/>
            <person name="Obille A."/>
            <person name="Becker A."/>
            <person name="Abrahante J.E."/>
            <person name="Garbe J."/>
            <person name="Badalamenti J.P."/>
            <person name="Herman A."/>
            <person name="Mangelson H."/>
            <person name="Liachko I."/>
            <person name="Sullivan S."/>
            <person name="Sone E.D."/>
            <person name="Koren S."/>
            <person name="Silverstein K.A.T."/>
            <person name="Beckman K.B."/>
            <person name="Gohl D.M."/>
        </authorList>
    </citation>
    <scope>NUCLEOTIDE SEQUENCE</scope>
    <source>
        <strain evidence="2">Duluth1</strain>
        <tissue evidence="2">Whole animal</tissue>
    </source>
</reference>
<reference evidence="2" key="2">
    <citation type="submission" date="2020-11" db="EMBL/GenBank/DDBJ databases">
        <authorList>
            <person name="McCartney M.A."/>
            <person name="Auch B."/>
            <person name="Kono T."/>
            <person name="Mallez S."/>
            <person name="Becker A."/>
            <person name="Gohl D.M."/>
            <person name="Silverstein K.A.T."/>
            <person name="Koren S."/>
            <person name="Bechman K.B."/>
            <person name="Herman A."/>
            <person name="Abrahante J.E."/>
            <person name="Garbe J."/>
        </authorList>
    </citation>
    <scope>NUCLEOTIDE SEQUENCE</scope>
    <source>
        <strain evidence="2">Duluth1</strain>
        <tissue evidence="2">Whole animal</tissue>
    </source>
</reference>